<dbReference type="Proteomes" id="UP000031938">
    <property type="component" value="Unassembled WGS sequence"/>
</dbReference>
<evidence type="ECO:0000256" key="1">
    <source>
        <dbReference type="ARBA" id="ARBA00005564"/>
    </source>
</evidence>
<evidence type="ECO:0000313" key="2">
    <source>
        <dbReference type="EMBL" id="KIL51989.1"/>
    </source>
</evidence>
<evidence type="ECO:0000313" key="3">
    <source>
        <dbReference type="Proteomes" id="UP000031938"/>
    </source>
</evidence>
<keyword evidence="3" id="KW-1185">Reference proteome</keyword>
<dbReference type="InterPro" id="IPR015943">
    <property type="entry name" value="WD40/YVTN_repeat-like_dom_sf"/>
</dbReference>
<evidence type="ECO:0008006" key="4">
    <source>
        <dbReference type="Google" id="ProtNLM"/>
    </source>
</evidence>
<dbReference type="InterPro" id="IPR050282">
    <property type="entry name" value="Cycloisomerase_2"/>
</dbReference>
<dbReference type="OrthoDB" id="9790815at2"/>
<dbReference type="GO" id="GO:0005829">
    <property type="term" value="C:cytosol"/>
    <property type="evidence" value="ECO:0007669"/>
    <property type="project" value="TreeGrafter"/>
</dbReference>
<dbReference type="PANTHER" id="PTHR30344">
    <property type="entry name" value="6-PHOSPHOGLUCONOLACTONASE-RELATED"/>
    <property type="match status" value="1"/>
</dbReference>
<name>A0A0C2SDD7_9BACL</name>
<gene>
    <name evidence="2" type="ORF">KP78_03590</name>
</gene>
<accession>A0A0C2SDD7</accession>
<dbReference type="FunFam" id="2.130.10.10:FF:000306">
    <property type="entry name" value="3-carboxymuconate cyclase"/>
    <property type="match status" value="1"/>
</dbReference>
<dbReference type="Gene3D" id="2.130.10.10">
    <property type="entry name" value="YVTN repeat-like/Quinoprotein amine dehydrogenase"/>
    <property type="match status" value="1"/>
</dbReference>
<reference evidence="2 3" key="1">
    <citation type="submission" date="2015-01" db="EMBL/GenBank/DDBJ databases">
        <title>Genome sequencing of Jeotgalibacillus soli.</title>
        <authorList>
            <person name="Goh K.M."/>
            <person name="Chan K.-G."/>
            <person name="Yaakop A.S."/>
            <person name="Ee R."/>
            <person name="Gan H.M."/>
            <person name="Chan C.S."/>
        </authorList>
    </citation>
    <scope>NUCLEOTIDE SEQUENCE [LARGE SCALE GENOMIC DNA]</scope>
    <source>
        <strain evidence="2 3">P9</strain>
    </source>
</reference>
<dbReference type="InterPro" id="IPR019405">
    <property type="entry name" value="Lactonase_7-beta_prop"/>
</dbReference>
<dbReference type="InterPro" id="IPR011048">
    <property type="entry name" value="Haem_d1_sf"/>
</dbReference>
<protein>
    <recommendedName>
        <fullName evidence="4">6-phosphogluconolactonase</fullName>
    </recommendedName>
</protein>
<dbReference type="RefSeq" id="WP_041085758.1">
    <property type="nucleotide sequence ID" value="NZ_JXRP01000006.1"/>
</dbReference>
<dbReference type="Pfam" id="PF10282">
    <property type="entry name" value="Lactonase"/>
    <property type="match status" value="1"/>
</dbReference>
<dbReference type="EMBL" id="JXRP01000006">
    <property type="protein sequence ID" value="KIL51989.1"/>
    <property type="molecule type" value="Genomic_DNA"/>
</dbReference>
<dbReference type="PATRIC" id="fig|889306.3.peg.361"/>
<dbReference type="GO" id="GO:0017057">
    <property type="term" value="F:6-phosphogluconolactonase activity"/>
    <property type="evidence" value="ECO:0007669"/>
    <property type="project" value="TreeGrafter"/>
</dbReference>
<comment type="caution">
    <text evidence="2">The sequence shown here is derived from an EMBL/GenBank/DDBJ whole genome shotgun (WGS) entry which is preliminary data.</text>
</comment>
<dbReference type="AlphaFoldDB" id="A0A0C2SDD7"/>
<dbReference type="STRING" id="889306.KP78_03590"/>
<comment type="similarity">
    <text evidence="1">Belongs to the cycloisomerase 2 family.</text>
</comment>
<sequence length="351" mass="37882">MGQSIFTGYIGTYTKGKSKGVYSFKVDTENGKLEKAEVAAELTNPTYVTISGDERFLYAVAKEGEKGGLAAYEIDGTSGQLTLLNAVTEKSGSPCHVSVDPENRFAVAAYYHDGTAVLYTVNPETGALDEQVSIAQQEGSGPNQERQDGPHMHFGGFTPDGKYIAGVDLGTDEVITYEYKNGHLMDVHRLAVAPGAGPRHLTFHPNGATAYLMTELSNEVIVLRYESGVFTAIQTISAIPSDFTENSQGSAIHISSDGRFVYAGNRGHDSIAVFEVNPENDELALVEYTPTGGSWPRDFVLDPTEKFVIATNQESSNVVLFTRDQETGKLSQTDSVIEVPDPVCVKFLSGK</sequence>
<proteinExistence type="inferred from homology"/>
<organism evidence="2 3">
    <name type="scientific">Jeotgalibacillus soli</name>
    <dbReference type="NCBI Taxonomy" id="889306"/>
    <lineage>
        <taxon>Bacteria</taxon>
        <taxon>Bacillati</taxon>
        <taxon>Bacillota</taxon>
        <taxon>Bacilli</taxon>
        <taxon>Bacillales</taxon>
        <taxon>Caryophanaceae</taxon>
        <taxon>Jeotgalibacillus</taxon>
    </lineage>
</organism>
<dbReference type="PANTHER" id="PTHR30344:SF1">
    <property type="entry name" value="6-PHOSPHOGLUCONOLACTONASE"/>
    <property type="match status" value="1"/>
</dbReference>
<dbReference type="SUPFAM" id="SSF51004">
    <property type="entry name" value="C-terminal (heme d1) domain of cytochrome cd1-nitrite reductase"/>
    <property type="match status" value="1"/>
</dbReference>